<sequence>MAKGAFGFPKLATTCFAKVGGASQSGLFGSSKGRAVLAKKAKSQTSLFSRAASPPDAARGKRAGLGQQEMAESEAGNSAPDGRWGQVMSYRSLPLRTIWSERPLRAATALKSVIDRISRAFR</sequence>
<evidence type="ECO:0000256" key="1">
    <source>
        <dbReference type="SAM" id="MobiDB-lite"/>
    </source>
</evidence>
<keyword evidence="3" id="KW-1185">Reference proteome</keyword>
<protein>
    <submittedName>
        <fullName evidence="2">Uncharacterized protein</fullName>
    </submittedName>
</protein>
<comment type="caution">
    <text evidence="2">The sequence shown here is derived from an EMBL/GenBank/DDBJ whole genome shotgun (WGS) entry which is preliminary data.</text>
</comment>
<reference evidence="2" key="1">
    <citation type="submission" date="2021-02" db="EMBL/GenBank/DDBJ databases">
        <authorList>
            <person name="Dougan E. K."/>
            <person name="Rhodes N."/>
            <person name="Thang M."/>
            <person name="Chan C."/>
        </authorList>
    </citation>
    <scope>NUCLEOTIDE SEQUENCE</scope>
</reference>
<evidence type="ECO:0000313" key="3">
    <source>
        <dbReference type="Proteomes" id="UP000604046"/>
    </source>
</evidence>
<organism evidence="2 3">
    <name type="scientific">Symbiodinium natans</name>
    <dbReference type="NCBI Taxonomy" id="878477"/>
    <lineage>
        <taxon>Eukaryota</taxon>
        <taxon>Sar</taxon>
        <taxon>Alveolata</taxon>
        <taxon>Dinophyceae</taxon>
        <taxon>Suessiales</taxon>
        <taxon>Symbiodiniaceae</taxon>
        <taxon>Symbiodinium</taxon>
    </lineage>
</organism>
<dbReference type="AlphaFoldDB" id="A0A812JQG9"/>
<dbReference type="Proteomes" id="UP000604046">
    <property type="component" value="Unassembled WGS sequence"/>
</dbReference>
<feature type="region of interest" description="Disordered" evidence="1">
    <location>
        <begin position="47"/>
        <end position="83"/>
    </location>
</feature>
<name>A0A812JQG9_9DINO</name>
<gene>
    <name evidence="2" type="ORF">SNAT2548_LOCUS6820</name>
</gene>
<dbReference type="EMBL" id="CAJNDS010000462">
    <property type="protein sequence ID" value="CAE7208676.1"/>
    <property type="molecule type" value="Genomic_DNA"/>
</dbReference>
<accession>A0A812JQG9</accession>
<evidence type="ECO:0000313" key="2">
    <source>
        <dbReference type="EMBL" id="CAE7208676.1"/>
    </source>
</evidence>
<proteinExistence type="predicted"/>